<dbReference type="FunFam" id="3.40.50.300:FF:000500">
    <property type="entry name" value="ATP-dependent RNA helicase DHX29"/>
    <property type="match status" value="1"/>
</dbReference>
<protein>
    <recommendedName>
        <fullName evidence="2">RNA helicase</fullName>
        <ecNumber evidence="2">3.6.4.13</ecNumber>
    </recommendedName>
</protein>
<feature type="compositionally biased region" description="Polar residues" evidence="12">
    <location>
        <begin position="383"/>
        <end position="395"/>
    </location>
</feature>
<dbReference type="InterPro" id="IPR007502">
    <property type="entry name" value="Helicase-assoc_dom"/>
</dbReference>
<reference evidence="15 16" key="1">
    <citation type="submission" date="2019-06" db="EMBL/GenBank/DDBJ databases">
        <title>Wine fermentation using esterase from Monascus purpureus.</title>
        <authorList>
            <person name="Geng C."/>
            <person name="Zhang Y."/>
        </authorList>
    </citation>
    <scope>NUCLEOTIDE SEQUENCE [LARGE SCALE GENOMIC DNA]</scope>
    <source>
        <strain evidence="15">HQ1</strain>
    </source>
</reference>
<dbReference type="Pfam" id="PF07717">
    <property type="entry name" value="OB_NTP_bind"/>
    <property type="match status" value="1"/>
</dbReference>
<dbReference type="EMBL" id="VIFY01000077">
    <property type="protein sequence ID" value="TQB71646.1"/>
    <property type="molecule type" value="Genomic_DNA"/>
</dbReference>
<dbReference type="SMART" id="SM00487">
    <property type="entry name" value="DEXDc"/>
    <property type="match status" value="1"/>
</dbReference>
<dbReference type="SUPFAM" id="SSF52540">
    <property type="entry name" value="P-loop containing nucleoside triphosphate hydrolases"/>
    <property type="match status" value="1"/>
</dbReference>
<evidence type="ECO:0000313" key="15">
    <source>
        <dbReference type="EMBL" id="TQB71646.1"/>
    </source>
</evidence>
<evidence type="ECO:0000256" key="4">
    <source>
        <dbReference type="ARBA" id="ARBA00022640"/>
    </source>
</evidence>
<feature type="region of interest" description="Disordered" evidence="12">
    <location>
        <begin position="382"/>
        <end position="403"/>
    </location>
</feature>
<proteinExistence type="predicted"/>
<dbReference type="STRING" id="5098.A0A507QS54"/>
<dbReference type="CDD" id="cd18791">
    <property type="entry name" value="SF2_C_RHA"/>
    <property type="match status" value="1"/>
</dbReference>
<comment type="subcellular location">
    <subcellularLocation>
        <location evidence="1">Plastid</location>
        <location evidence="1">Chloroplast</location>
    </subcellularLocation>
</comment>
<dbReference type="InterPro" id="IPR014001">
    <property type="entry name" value="Helicase_ATP-bd"/>
</dbReference>
<dbReference type="SMART" id="SM00490">
    <property type="entry name" value="HELICc"/>
    <property type="match status" value="1"/>
</dbReference>
<feature type="domain" description="Helicase C-terminal" evidence="14">
    <location>
        <begin position="938"/>
        <end position="1102"/>
    </location>
</feature>
<feature type="compositionally biased region" description="Basic and acidic residues" evidence="12">
    <location>
        <begin position="329"/>
        <end position="338"/>
    </location>
</feature>
<dbReference type="InterPro" id="IPR011709">
    <property type="entry name" value="DEAD-box_helicase_OB_fold"/>
</dbReference>
<keyword evidence="5" id="KW-0547">Nucleotide-binding</keyword>
<gene>
    <name evidence="15" type="ORF">MPDQ_007361</name>
</gene>
<dbReference type="PROSITE" id="PS00690">
    <property type="entry name" value="DEAH_ATP_HELICASE"/>
    <property type="match status" value="1"/>
</dbReference>
<feature type="compositionally biased region" description="Polar residues" evidence="12">
    <location>
        <begin position="258"/>
        <end position="267"/>
    </location>
</feature>
<keyword evidence="8" id="KW-0067">ATP-binding</keyword>
<dbReference type="Gene3D" id="1.20.120.1080">
    <property type="match status" value="1"/>
</dbReference>
<keyword evidence="10" id="KW-0809">Transit peptide</keyword>
<comment type="catalytic activity">
    <reaction evidence="11">
        <text>ATP + H2O = ADP + phosphate + H(+)</text>
        <dbReference type="Rhea" id="RHEA:13065"/>
        <dbReference type="ChEBI" id="CHEBI:15377"/>
        <dbReference type="ChEBI" id="CHEBI:15378"/>
        <dbReference type="ChEBI" id="CHEBI:30616"/>
        <dbReference type="ChEBI" id="CHEBI:43474"/>
        <dbReference type="ChEBI" id="CHEBI:456216"/>
        <dbReference type="EC" id="3.6.4.13"/>
    </reaction>
</comment>
<evidence type="ECO:0000256" key="3">
    <source>
        <dbReference type="ARBA" id="ARBA00022528"/>
    </source>
</evidence>
<keyword evidence="6" id="KW-0378">Hydrolase</keyword>
<evidence type="ECO:0000259" key="14">
    <source>
        <dbReference type="PROSITE" id="PS51194"/>
    </source>
</evidence>
<dbReference type="PANTHER" id="PTHR18934">
    <property type="entry name" value="ATP-DEPENDENT RNA HELICASE"/>
    <property type="match status" value="1"/>
</dbReference>
<evidence type="ECO:0000256" key="8">
    <source>
        <dbReference type="ARBA" id="ARBA00022840"/>
    </source>
</evidence>
<dbReference type="Gene3D" id="3.40.50.300">
    <property type="entry name" value="P-loop containing nucleotide triphosphate hydrolases"/>
    <property type="match status" value="2"/>
</dbReference>
<sequence length="1466" mass="165488">MPPNRKKKKPAANPARGFATVSIPSKPKVTESSESPSREPPKTAPVSDRPAPAGGKQPQVQGGERTPSLQQYSPEELERHLEDSELQLLVEKYASKCKSDAARQAAKLETDRRVLRQQAVSLNLLEWMPSEVLDQILKLAETEEAELGPLLKKPSNGVRRSASQEELCVRLWTLKETLLKSGFPESKVDDALKYILFHFAGNATNANRDMVWNLDESLDWLAMHCNPDDMPSYTRTNAQLPKESENVSSWITDREPSRSSTPLSPQGDSKKAPKLPSAPKAPNIPSGSPYDSDSSVDPDNFVTEFVDLQSRLYHLKPGLFNRSKKGKKSTNEDNRQVEEDPQVLKIQRKISKIENDVLFDRREAEYLWKEKLDEFRKEAVFSRPNTQESIPSASATDPGKQGRLEETKAQSGANTLPADNIIENEDVDLLGDMFETETPILDAIIESKSDTGVTLRDFGKWTGISPRRVLEETCKARDAGCTVTYKDLSSSSYSNRKAVEVRWSKPQDVPFPLSVDMVTIKSNAYATFASMDTIATPTSQQAEGYISSLALFLLFSQSPKESKSYLRIPAVWREFWTELGSLRKAQEDEIDKKTVKSLKNMIEEDRHTFEDDVVLSDNFKKRNGTSAKPDISKSRTRDNHFSEEVLKKLWIDTSSTSSFQHMIQGRINLPIWGFKEDILRTLDAHRAVIICSETGSGKSTQVPSFILENELQHGRPCKIYVTEPRRISAISLARRVSEELGESKNDVGTSRSLVGYAVRLESKVSQQTRLVYATTGVVVRMLERPEDFQDISHVILDEVHERSIDGDFLLIVLRRLMQQRPDLKLVLMSATLEAQRFSSYLGGVPVLNIPGRTFPVEIKYLEDVIETTKYRLSEDNSSTLSEDDVEEAPAENASSGGLLATLDHYSKQTKDTVLKFDEYRLDYQLIKTLLLKIALAPELAQYSKAILVFMPGLAEIRRLNDEILSEAAFQKGWVVYTLHSSIASDDQEKAFVVPPEGIRKIVIATNIAETGITIPDITAVVDAGREKTMRFDERRQLSRLVETFISRANAKQRRGRAGRVQNGICFHLFTKYRHDNLLAGQQTPEMLRLSLQDLVLRVKICKLGEVEQTLLEALDPPSPKNIRRAIDSLKEVKALTNAEALTPLGMQLAKLPLDVFLGKLIIYGCFFKCLDVCVSIAAIMSSKSPFVNVMGSNTQKELARLSFKKGDSDLLTVYNAYCSWKRTRSTHGANEYAFCRKNYLSPQTLLNIEDIKMQLLVSIADAGLISLDSTQRAAFNRARYSGRQRQFFSIPEEYDLNSTNDVVVNSVIAWSFYPKLLTREGKGWRNIANNQTVTLHPTSVNKQSESLVRWLSYYNIMQARNRAYHAHETSAVEDFAIALLCGDAEFKMYPGVISIDGSRIRFSVRNWKPMLALKILNSRMRDILSGTFRNPHKALSYRQQQWIEIWQQIFSRAGKRSLDSKRERKA</sequence>
<dbReference type="SMART" id="SM00847">
    <property type="entry name" value="HA2"/>
    <property type="match status" value="1"/>
</dbReference>
<evidence type="ECO:0000313" key="16">
    <source>
        <dbReference type="Proteomes" id="UP000319663"/>
    </source>
</evidence>
<keyword evidence="4" id="KW-0934">Plastid</keyword>
<evidence type="ECO:0000256" key="2">
    <source>
        <dbReference type="ARBA" id="ARBA00012552"/>
    </source>
</evidence>
<dbReference type="PANTHER" id="PTHR18934:SF145">
    <property type="entry name" value="ATP-DEPENDENT RNA HELICASE DHX57-RELATED"/>
    <property type="match status" value="1"/>
</dbReference>
<dbReference type="PROSITE" id="PS51192">
    <property type="entry name" value="HELICASE_ATP_BIND_1"/>
    <property type="match status" value="1"/>
</dbReference>
<name>A0A507QS54_MONPU</name>
<feature type="compositionally biased region" description="Basic residues" evidence="12">
    <location>
        <begin position="1"/>
        <end position="10"/>
    </location>
</feature>
<dbReference type="GO" id="GO:0016787">
    <property type="term" value="F:hydrolase activity"/>
    <property type="evidence" value="ECO:0007669"/>
    <property type="project" value="UniProtKB-KW"/>
</dbReference>
<comment type="caution">
    <text evidence="15">The sequence shown here is derived from an EMBL/GenBank/DDBJ whole genome shotgun (WGS) entry which is preliminary data.</text>
</comment>
<dbReference type="Pfam" id="PF21010">
    <property type="entry name" value="HA2_C"/>
    <property type="match status" value="1"/>
</dbReference>
<dbReference type="PROSITE" id="PS51194">
    <property type="entry name" value="HELICASE_CTER"/>
    <property type="match status" value="1"/>
</dbReference>
<dbReference type="GO" id="GO:1990904">
    <property type="term" value="C:ribonucleoprotein complex"/>
    <property type="evidence" value="ECO:0007669"/>
    <property type="project" value="UniProtKB-ARBA"/>
</dbReference>
<feature type="compositionally biased region" description="Low complexity" evidence="12">
    <location>
        <begin position="274"/>
        <end position="296"/>
    </location>
</feature>
<feature type="compositionally biased region" description="Basic and acidic residues" evidence="12">
    <location>
        <begin position="28"/>
        <end position="41"/>
    </location>
</feature>
<feature type="domain" description="Helicase ATP-binding" evidence="13">
    <location>
        <begin position="679"/>
        <end position="850"/>
    </location>
</feature>
<dbReference type="Pfam" id="PF00270">
    <property type="entry name" value="DEAD"/>
    <property type="match status" value="1"/>
</dbReference>
<organism evidence="15 16">
    <name type="scientific">Monascus purpureus</name>
    <name type="common">Red mold</name>
    <name type="synonym">Monascus anka</name>
    <dbReference type="NCBI Taxonomy" id="5098"/>
    <lineage>
        <taxon>Eukaryota</taxon>
        <taxon>Fungi</taxon>
        <taxon>Dikarya</taxon>
        <taxon>Ascomycota</taxon>
        <taxon>Pezizomycotina</taxon>
        <taxon>Eurotiomycetes</taxon>
        <taxon>Eurotiomycetidae</taxon>
        <taxon>Eurotiales</taxon>
        <taxon>Aspergillaceae</taxon>
        <taxon>Monascus</taxon>
    </lineage>
</organism>
<dbReference type="OrthoDB" id="5600252at2759"/>
<keyword evidence="9" id="KW-0694">RNA-binding</keyword>
<dbReference type="InterPro" id="IPR001650">
    <property type="entry name" value="Helicase_C-like"/>
</dbReference>
<evidence type="ECO:0000256" key="9">
    <source>
        <dbReference type="ARBA" id="ARBA00022884"/>
    </source>
</evidence>
<evidence type="ECO:0000256" key="12">
    <source>
        <dbReference type="SAM" id="MobiDB-lite"/>
    </source>
</evidence>
<dbReference type="GO" id="GO:0003724">
    <property type="term" value="F:RNA helicase activity"/>
    <property type="evidence" value="ECO:0007669"/>
    <property type="project" value="UniProtKB-EC"/>
</dbReference>
<evidence type="ECO:0000256" key="1">
    <source>
        <dbReference type="ARBA" id="ARBA00004229"/>
    </source>
</evidence>
<evidence type="ECO:0000256" key="7">
    <source>
        <dbReference type="ARBA" id="ARBA00022806"/>
    </source>
</evidence>
<dbReference type="InterPro" id="IPR027417">
    <property type="entry name" value="P-loop_NTPase"/>
</dbReference>
<keyword evidence="7" id="KW-0347">Helicase</keyword>
<keyword evidence="3" id="KW-0150">Chloroplast</keyword>
<evidence type="ECO:0000256" key="11">
    <source>
        <dbReference type="ARBA" id="ARBA00047984"/>
    </source>
</evidence>
<feature type="region of interest" description="Disordered" evidence="12">
    <location>
        <begin position="232"/>
        <end position="296"/>
    </location>
</feature>
<evidence type="ECO:0000259" key="13">
    <source>
        <dbReference type="PROSITE" id="PS51192"/>
    </source>
</evidence>
<feature type="region of interest" description="Disordered" evidence="12">
    <location>
        <begin position="319"/>
        <end position="340"/>
    </location>
</feature>
<accession>A0A507QS54</accession>
<dbReference type="Proteomes" id="UP000319663">
    <property type="component" value="Unassembled WGS sequence"/>
</dbReference>
<evidence type="ECO:0000256" key="10">
    <source>
        <dbReference type="ARBA" id="ARBA00022946"/>
    </source>
</evidence>
<dbReference type="GO" id="GO:0005524">
    <property type="term" value="F:ATP binding"/>
    <property type="evidence" value="ECO:0007669"/>
    <property type="project" value="UniProtKB-KW"/>
</dbReference>
<dbReference type="FunFam" id="1.20.120.1080:FF:000002">
    <property type="entry name" value="Putative ATP-dependent RNA helicase DHX36"/>
    <property type="match status" value="1"/>
</dbReference>
<keyword evidence="16" id="KW-1185">Reference proteome</keyword>
<dbReference type="GO" id="GO:0003723">
    <property type="term" value="F:RNA binding"/>
    <property type="evidence" value="ECO:0007669"/>
    <property type="project" value="UniProtKB-KW"/>
</dbReference>
<dbReference type="EC" id="3.6.4.13" evidence="2"/>
<dbReference type="InterPro" id="IPR011545">
    <property type="entry name" value="DEAD/DEAH_box_helicase_dom"/>
</dbReference>
<evidence type="ECO:0000256" key="6">
    <source>
        <dbReference type="ARBA" id="ARBA00022801"/>
    </source>
</evidence>
<dbReference type="Pfam" id="PF00271">
    <property type="entry name" value="Helicase_C"/>
    <property type="match status" value="1"/>
</dbReference>
<dbReference type="FunFam" id="3.40.50.300:FF:000819">
    <property type="entry name" value="ATP dependent RNA helicase, putative"/>
    <property type="match status" value="1"/>
</dbReference>
<feature type="region of interest" description="Disordered" evidence="12">
    <location>
        <begin position="1"/>
        <end position="79"/>
    </location>
</feature>
<dbReference type="CDD" id="cd17917">
    <property type="entry name" value="DEXHc_RHA-like"/>
    <property type="match status" value="1"/>
</dbReference>
<dbReference type="InterPro" id="IPR002464">
    <property type="entry name" value="DNA/RNA_helicase_DEAH_CS"/>
</dbReference>
<evidence type="ECO:0000256" key="5">
    <source>
        <dbReference type="ARBA" id="ARBA00022741"/>
    </source>
</evidence>